<dbReference type="InterPro" id="IPR029058">
    <property type="entry name" value="AB_hydrolase_fold"/>
</dbReference>
<name>A0A504JGE4_9FLAO</name>
<dbReference type="PANTHER" id="PTHR42977:SF1">
    <property type="entry name" value="BLR6576 PROTEIN"/>
    <property type="match status" value="1"/>
</dbReference>
<organism evidence="2 3">
    <name type="scientific">Aquimarina algicola</name>
    <dbReference type="NCBI Taxonomy" id="2589995"/>
    <lineage>
        <taxon>Bacteria</taxon>
        <taxon>Pseudomonadati</taxon>
        <taxon>Bacteroidota</taxon>
        <taxon>Flavobacteriia</taxon>
        <taxon>Flavobacteriales</taxon>
        <taxon>Flavobacteriaceae</taxon>
        <taxon>Aquimarina</taxon>
    </lineage>
</organism>
<evidence type="ECO:0000259" key="1">
    <source>
        <dbReference type="Pfam" id="PF00561"/>
    </source>
</evidence>
<dbReference type="PANTHER" id="PTHR42977">
    <property type="entry name" value="HYDROLASE-RELATED"/>
    <property type="match status" value="1"/>
</dbReference>
<keyword evidence="3" id="KW-1185">Reference proteome</keyword>
<dbReference type="PRINTS" id="PR00111">
    <property type="entry name" value="ABHYDROLASE"/>
</dbReference>
<sequence>MNKSIKINDLTIFYRESGVQNKETILFLHGNPTSSHMYKGLMSLLEDKYHVIAPDYPGYGFSDRPRVSEYEYSFDNISNTMNQFIDKLNLKNFYLFMQDYGGPIGFRIATRRPELINGLIIQNANAYTEGFGEWAIKIGEYIQNNNLEQLNAYKKHLVSLEGLKEQYVTGAKDVSLIDPSSYFLDYAFLQRPGVQELFLTLFDNYGTNFEKYEEWQHYLKTYQPPTLVVWGSNDKFFSKPGGEAYAKDLKDVEIHFFDGGHFMLEEYAKDVSVLIKNFIK</sequence>
<evidence type="ECO:0000313" key="2">
    <source>
        <dbReference type="EMBL" id="TPN87782.1"/>
    </source>
</evidence>
<dbReference type="EMBL" id="VFWZ01000002">
    <property type="protein sequence ID" value="TPN87782.1"/>
    <property type="molecule type" value="Genomic_DNA"/>
</dbReference>
<feature type="domain" description="AB hydrolase-1" evidence="1">
    <location>
        <begin position="24"/>
        <end position="144"/>
    </location>
</feature>
<dbReference type="Gene3D" id="3.40.50.1820">
    <property type="entry name" value="alpha/beta hydrolase"/>
    <property type="match status" value="1"/>
</dbReference>
<reference evidence="2 3" key="1">
    <citation type="submission" date="2019-06" db="EMBL/GenBank/DDBJ databases">
        <authorList>
            <person name="Meng X."/>
        </authorList>
    </citation>
    <scope>NUCLEOTIDE SEQUENCE [LARGE SCALE GENOMIC DNA]</scope>
    <source>
        <strain evidence="2 3">M625</strain>
    </source>
</reference>
<accession>A0A504JGE4</accession>
<protein>
    <submittedName>
        <fullName evidence="2">Alpha/beta hydrolase</fullName>
    </submittedName>
</protein>
<dbReference type="InterPro" id="IPR000073">
    <property type="entry name" value="AB_hydrolase_1"/>
</dbReference>
<dbReference type="OrthoDB" id="9799612at2"/>
<gene>
    <name evidence="2" type="ORF">FHK87_09415</name>
</gene>
<evidence type="ECO:0000313" key="3">
    <source>
        <dbReference type="Proteomes" id="UP000315540"/>
    </source>
</evidence>
<proteinExistence type="predicted"/>
<dbReference type="AlphaFoldDB" id="A0A504JGE4"/>
<dbReference type="GO" id="GO:0004301">
    <property type="term" value="F:epoxide hydrolase activity"/>
    <property type="evidence" value="ECO:0007669"/>
    <property type="project" value="TreeGrafter"/>
</dbReference>
<dbReference type="InterPro" id="IPR051340">
    <property type="entry name" value="Haloalkane_dehalogenase"/>
</dbReference>
<dbReference type="RefSeq" id="WP_140592421.1">
    <property type="nucleotide sequence ID" value="NZ_VFWZ01000002.1"/>
</dbReference>
<feature type="domain" description="AB hydrolase-1" evidence="1">
    <location>
        <begin position="202"/>
        <end position="266"/>
    </location>
</feature>
<dbReference type="Proteomes" id="UP000315540">
    <property type="component" value="Unassembled WGS sequence"/>
</dbReference>
<dbReference type="Pfam" id="PF00561">
    <property type="entry name" value="Abhydrolase_1"/>
    <property type="match status" value="2"/>
</dbReference>
<keyword evidence="2" id="KW-0378">Hydrolase</keyword>
<comment type="caution">
    <text evidence="2">The sequence shown here is derived from an EMBL/GenBank/DDBJ whole genome shotgun (WGS) entry which is preliminary data.</text>
</comment>
<dbReference type="SUPFAM" id="SSF53474">
    <property type="entry name" value="alpha/beta-Hydrolases"/>
    <property type="match status" value="1"/>
</dbReference>